<evidence type="ECO:0000256" key="6">
    <source>
        <dbReference type="ARBA" id="ARBA00023004"/>
    </source>
</evidence>
<keyword evidence="3 10" id="KW-1134">Transmembrane beta strand</keyword>
<comment type="subcellular location">
    <subcellularLocation>
        <location evidence="1 10">Cell outer membrane</location>
        <topology evidence="1 10">Multi-pass membrane protein</topology>
    </subcellularLocation>
</comment>
<gene>
    <name evidence="14" type="ORF">SAMN05216193_11246</name>
</gene>
<dbReference type="Pfam" id="PF00593">
    <property type="entry name" value="TonB_dep_Rec_b-barrel"/>
    <property type="match status" value="1"/>
</dbReference>
<accession>A0A1H0K5A9</accession>
<sequence length="784" mass="85671">MTAPNLSLFRASALALALGCSMPALAVAAEPTYRFEQANQPLDRALTELAAKTGLSIGADAALLSGKQAPALHGEYSAAQALDRLLQGSGLEWRLDGERSVTLYRAPATAGEPLSLGDTVISASRSDASIASIPGTVQVIEAQQIAEQNAAGRKIADILGTLVPGLAPSSGTMSNFGQTIRGRNVQVLIDGVSQNASRDVSRQLNSIAPSSIERVEVISGASSLYGAGASGGIINIITKRNQGEELAFSSRAGLSSYDNFNPKGFAYEAFQSATGRQGALDWYLSADWLQRNDQFDGDNERIPPEPLQGSEMDTEGHDLHARLGLELDAERRFDLSLQDYRDRQDTGYAAGVRDGEAVAIQGLQLSDQPFTHNQAVNLNYSDHDLLGQRLQVESYWRKQEARFFPFNWGANAGVVASESEAEVYGLRAAVDSALPDIGEARGNLVWGADFENEKVSQSGDRYSVDGLSYSKTGQRYDFGPDIETLSSALFAQTSWDIGDWTLRGGARHQWIHSDVADSTSFGGIWQAGVVEQLDGGTLRYEDTLYNLGVVYHISDYQDVFANFSQGFSLPDMQRFLRDVRGGYDIRQLNAQAIKVDSYELGWRGDWQGVQANVTLFENRSDVTQFFDSINRALRLIDQEERVRGVESSLTWHLDDNWSVGGSYAWTKGETHQNGKWIDLPATRVSPAKTTAFVGFEEDGYNLRLQAMRLESYDDAFKDSNGRKIEGYTTLDLLGAVALPVGKLEAGVYNLTDRTYETLFVQANAAAPFPHAEGRRLALSYSVDW</sequence>
<dbReference type="CDD" id="cd01347">
    <property type="entry name" value="ligand_gated_channel"/>
    <property type="match status" value="1"/>
</dbReference>
<evidence type="ECO:0000256" key="5">
    <source>
        <dbReference type="ARBA" id="ARBA00022692"/>
    </source>
</evidence>
<dbReference type="InterPro" id="IPR012910">
    <property type="entry name" value="Plug_dom"/>
</dbReference>
<dbReference type="PROSITE" id="PS52016">
    <property type="entry name" value="TONB_DEPENDENT_REC_3"/>
    <property type="match status" value="1"/>
</dbReference>
<reference evidence="15" key="1">
    <citation type="submission" date="2016-10" db="EMBL/GenBank/DDBJ databases">
        <authorList>
            <person name="Varghese N."/>
            <person name="Submissions S."/>
        </authorList>
    </citation>
    <scope>NUCLEOTIDE SEQUENCE [LARGE SCALE GENOMIC DNA]</scope>
    <source>
        <strain evidence="15">JCM 21621</strain>
    </source>
</reference>
<name>A0A1H0K5A9_9PSED</name>
<evidence type="ECO:0000256" key="9">
    <source>
        <dbReference type="ARBA" id="ARBA00023237"/>
    </source>
</evidence>
<keyword evidence="4" id="KW-0410">Iron transport</keyword>
<dbReference type="SMART" id="SM00965">
    <property type="entry name" value="STN"/>
    <property type="match status" value="1"/>
</dbReference>
<keyword evidence="7 11" id="KW-0798">TonB box</keyword>
<keyword evidence="5 10" id="KW-0812">Transmembrane</keyword>
<dbReference type="Pfam" id="PF07660">
    <property type="entry name" value="STN"/>
    <property type="match status" value="1"/>
</dbReference>
<dbReference type="InterPro" id="IPR039426">
    <property type="entry name" value="TonB-dep_rcpt-like"/>
</dbReference>
<evidence type="ECO:0000256" key="4">
    <source>
        <dbReference type="ARBA" id="ARBA00022496"/>
    </source>
</evidence>
<evidence type="ECO:0000313" key="15">
    <source>
        <dbReference type="Proteomes" id="UP000242957"/>
    </source>
</evidence>
<dbReference type="GO" id="GO:0015344">
    <property type="term" value="F:siderophore uptake transmembrane transporter activity"/>
    <property type="evidence" value="ECO:0007669"/>
    <property type="project" value="TreeGrafter"/>
</dbReference>
<dbReference type="GO" id="GO:0009279">
    <property type="term" value="C:cell outer membrane"/>
    <property type="evidence" value="ECO:0007669"/>
    <property type="project" value="UniProtKB-SubCell"/>
</dbReference>
<dbReference type="InterPro" id="IPR000531">
    <property type="entry name" value="Beta-barrel_TonB"/>
</dbReference>
<keyword evidence="4" id="KW-0406">Ion transport</keyword>
<protein>
    <submittedName>
        <fullName evidence="14">Iron complex outermembrane recepter protein</fullName>
    </submittedName>
</protein>
<dbReference type="Proteomes" id="UP000242957">
    <property type="component" value="Unassembled WGS sequence"/>
</dbReference>
<evidence type="ECO:0000256" key="12">
    <source>
        <dbReference type="SAM" id="SignalP"/>
    </source>
</evidence>
<dbReference type="EMBL" id="FNIJ01000012">
    <property type="protein sequence ID" value="SDO51037.1"/>
    <property type="molecule type" value="Genomic_DNA"/>
</dbReference>
<dbReference type="PANTHER" id="PTHR30069">
    <property type="entry name" value="TONB-DEPENDENT OUTER MEMBRANE RECEPTOR"/>
    <property type="match status" value="1"/>
</dbReference>
<dbReference type="RefSeq" id="WP_084311725.1">
    <property type="nucleotide sequence ID" value="NZ_FNIJ01000012.1"/>
</dbReference>
<evidence type="ECO:0000256" key="7">
    <source>
        <dbReference type="ARBA" id="ARBA00023077"/>
    </source>
</evidence>
<evidence type="ECO:0000313" key="14">
    <source>
        <dbReference type="EMBL" id="SDO51037.1"/>
    </source>
</evidence>
<dbReference type="InterPro" id="IPR011662">
    <property type="entry name" value="Secretin/TonB_short_N"/>
</dbReference>
<dbReference type="STRING" id="198616.SAMN05216193_11246"/>
<evidence type="ECO:0000256" key="3">
    <source>
        <dbReference type="ARBA" id="ARBA00022452"/>
    </source>
</evidence>
<keyword evidence="9 10" id="KW-0998">Cell outer membrane</keyword>
<feature type="signal peptide" evidence="12">
    <location>
        <begin position="1"/>
        <end position="26"/>
    </location>
</feature>
<dbReference type="GO" id="GO:0044718">
    <property type="term" value="P:siderophore transmembrane transport"/>
    <property type="evidence" value="ECO:0007669"/>
    <property type="project" value="TreeGrafter"/>
</dbReference>
<evidence type="ECO:0000259" key="13">
    <source>
        <dbReference type="SMART" id="SM00965"/>
    </source>
</evidence>
<evidence type="ECO:0000256" key="2">
    <source>
        <dbReference type="ARBA" id="ARBA00022448"/>
    </source>
</evidence>
<dbReference type="Pfam" id="PF07715">
    <property type="entry name" value="Plug"/>
    <property type="match status" value="1"/>
</dbReference>
<keyword evidence="15" id="KW-1185">Reference proteome</keyword>
<feature type="domain" description="Secretin/TonB short N-terminal" evidence="13">
    <location>
        <begin position="55"/>
        <end position="106"/>
    </location>
</feature>
<dbReference type="AlphaFoldDB" id="A0A1H0K5A9"/>
<dbReference type="Gene3D" id="2.40.170.20">
    <property type="entry name" value="TonB-dependent receptor, beta-barrel domain"/>
    <property type="match status" value="1"/>
</dbReference>
<keyword evidence="2 10" id="KW-0813">Transport</keyword>
<keyword evidence="6" id="KW-0408">Iron</keyword>
<evidence type="ECO:0000256" key="10">
    <source>
        <dbReference type="PROSITE-ProRule" id="PRU01360"/>
    </source>
</evidence>
<evidence type="ECO:0000256" key="11">
    <source>
        <dbReference type="RuleBase" id="RU003357"/>
    </source>
</evidence>
<proteinExistence type="inferred from homology"/>
<dbReference type="SUPFAM" id="SSF56935">
    <property type="entry name" value="Porins"/>
    <property type="match status" value="1"/>
</dbReference>
<evidence type="ECO:0000256" key="8">
    <source>
        <dbReference type="ARBA" id="ARBA00023136"/>
    </source>
</evidence>
<dbReference type="Gene3D" id="3.55.50.30">
    <property type="match status" value="1"/>
</dbReference>
<keyword evidence="8 10" id="KW-0472">Membrane</keyword>
<dbReference type="InterPro" id="IPR036942">
    <property type="entry name" value="Beta-barrel_TonB_sf"/>
</dbReference>
<comment type="similarity">
    <text evidence="10 11">Belongs to the TonB-dependent receptor family.</text>
</comment>
<feature type="chain" id="PRO_5017333379" evidence="12">
    <location>
        <begin position="27"/>
        <end position="784"/>
    </location>
</feature>
<keyword evidence="12" id="KW-0732">Signal</keyword>
<dbReference type="Gene3D" id="2.170.130.10">
    <property type="entry name" value="TonB-dependent receptor, plug domain"/>
    <property type="match status" value="1"/>
</dbReference>
<evidence type="ECO:0000256" key="1">
    <source>
        <dbReference type="ARBA" id="ARBA00004571"/>
    </source>
</evidence>
<dbReference type="InterPro" id="IPR037066">
    <property type="entry name" value="Plug_dom_sf"/>
</dbReference>
<organism evidence="14 15">
    <name type="scientific">Pseudomonas jinjuensis</name>
    <dbReference type="NCBI Taxonomy" id="198616"/>
    <lineage>
        <taxon>Bacteria</taxon>
        <taxon>Pseudomonadati</taxon>
        <taxon>Pseudomonadota</taxon>
        <taxon>Gammaproteobacteria</taxon>
        <taxon>Pseudomonadales</taxon>
        <taxon>Pseudomonadaceae</taxon>
        <taxon>Pseudomonas</taxon>
    </lineage>
</organism>
<dbReference type="PANTHER" id="PTHR30069:SF42">
    <property type="entry name" value="FERRIC AEROBACTIN RECEPTOR"/>
    <property type="match status" value="1"/>
</dbReference>